<protein>
    <submittedName>
        <fullName evidence="1">Uncharacterized protein</fullName>
    </submittedName>
</protein>
<organism evidence="1 2">
    <name type="scientific">Candidatus Regiella insecticola 5.15</name>
    <dbReference type="NCBI Taxonomy" id="1005043"/>
    <lineage>
        <taxon>Bacteria</taxon>
        <taxon>Pseudomonadati</taxon>
        <taxon>Pseudomonadota</taxon>
        <taxon>Gammaproteobacteria</taxon>
        <taxon>Enterobacterales</taxon>
        <taxon>Enterobacteriaceae</taxon>
        <taxon>aphid secondary symbionts</taxon>
        <taxon>Candidatus Regiella</taxon>
    </lineage>
</organism>
<dbReference type="AlphaFoldDB" id="G2GY34"/>
<reference evidence="1 2" key="1">
    <citation type="journal article" date="2012" name="Genome Res.">
        <title>Genomic basis of endosymbiont-conferred protection against an insect parasitoid.</title>
        <authorList>
            <person name="Hansen A.K."/>
            <person name="Vorburger C."/>
            <person name="Moran N.A."/>
        </authorList>
    </citation>
    <scope>NUCLEOTIDE SEQUENCE [LARGE SCALE GENOMIC DNA]</scope>
    <source>
        <strain evidence="2">R5.15</strain>
    </source>
</reference>
<sequence length="53" mass="5995">MQKGQKHPNSSLSILAIAGVEPYKEKPGEEYMNVDQLAHFKKNFNSMESSAQR</sequence>
<evidence type="ECO:0000313" key="1">
    <source>
        <dbReference type="EMBL" id="EGY29348.1"/>
    </source>
</evidence>
<dbReference type="Proteomes" id="UP000004116">
    <property type="component" value="Unassembled WGS sequence"/>
</dbReference>
<dbReference type="InterPro" id="IPR037187">
    <property type="entry name" value="DnaK_N"/>
</dbReference>
<evidence type="ECO:0000313" key="2">
    <source>
        <dbReference type="Proteomes" id="UP000004116"/>
    </source>
</evidence>
<comment type="caution">
    <text evidence="1">The sequence shown here is derived from an EMBL/GenBank/DDBJ whole genome shotgun (WGS) entry which is preliminary data.</text>
</comment>
<gene>
    <name evidence="1" type="ORF">Rin_00006850</name>
</gene>
<name>G2GY34_9ENTR</name>
<keyword evidence="2" id="KW-1185">Reference proteome</keyword>
<accession>G2GY34</accession>
<proteinExistence type="predicted"/>
<dbReference type="SUPFAM" id="SSF109635">
    <property type="entry name" value="DnaK suppressor protein DksA, alpha-hairpin domain"/>
    <property type="match status" value="1"/>
</dbReference>
<dbReference type="EMBL" id="AGCA01000149">
    <property type="protein sequence ID" value="EGY29348.1"/>
    <property type="molecule type" value="Genomic_DNA"/>
</dbReference>
<dbReference type="PATRIC" id="fig|1005043.3.peg.634"/>